<dbReference type="Proteomes" id="UP001176940">
    <property type="component" value="Unassembled WGS sequence"/>
</dbReference>
<sequence>MDVLETECHVMSRRLWKDCGAKPGHDAAFGECRATFQLNKPERIAHLYNYDCRLSPDRDFRGKPGNGPKSLPKVNRLGDMPRARGNDSEERVNNKGPGHVSSDLSATTHQDLSCAGCYLSRPLNDSNIQEVAEKSLEKFNKDSDYNKYFGLGNITRGARQSCMMACVLQDKL</sequence>
<keyword evidence="1" id="KW-0732">Signal</keyword>
<keyword evidence="3" id="KW-0325">Glycoprotein</keyword>
<evidence type="ECO:0000256" key="2">
    <source>
        <dbReference type="ARBA" id="ARBA00023157"/>
    </source>
</evidence>
<dbReference type="PANTHER" id="PTHR13814:SF10">
    <property type="entry name" value="FETUIN-B"/>
    <property type="match status" value="1"/>
</dbReference>
<organism evidence="5 6">
    <name type="scientific">Ranitomeya imitator</name>
    <name type="common">mimic poison frog</name>
    <dbReference type="NCBI Taxonomy" id="111125"/>
    <lineage>
        <taxon>Eukaryota</taxon>
        <taxon>Metazoa</taxon>
        <taxon>Chordata</taxon>
        <taxon>Craniata</taxon>
        <taxon>Vertebrata</taxon>
        <taxon>Euteleostomi</taxon>
        <taxon>Amphibia</taxon>
        <taxon>Batrachia</taxon>
        <taxon>Anura</taxon>
        <taxon>Neobatrachia</taxon>
        <taxon>Hyloidea</taxon>
        <taxon>Dendrobatidae</taxon>
        <taxon>Dendrobatinae</taxon>
        <taxon>Ranitomeya</taxon>
    </lineage>
</organism>
<gene>
    <name evidence="5" type="ORF">RIMI_LOCUS15130323</name>
</gene>
<dbReference type="InterPro" id="IPR046350">
    <property type="entry name" value="Cystatin_sf"/>
</dbReference>
<keyword evidence="2" id="KW-1015">Disulfide bond</keyword>
<protein>
    <submittedName>
        <fullName evidence="5">Uncharacterized protein</fullName>
    </submittedName>
</protein>
<keyword evidence="6" id="KW-1185">Reference proteome</keyword>
<comment type="caution">
    <text evidence="5">The sequence shown here is derived from an EMBL/GenBank/DDBJ whole genome shotgun (WGS) entry which is preliminary data.</text>
</comment>
<dbReference type="SUPFAM" id="SSF54403">
    <property type="entry name" value="Cystatin/monellin"/>
    <property type="match status" value="2"/>
</dbReference>
<accession>A0ABN9M130</accession>
<evidence type="ECO:0000313" key="5">
    <source>
        <dbReference type="EMBL" id="CAJ0955419.1"/>
    </source>
</evidence>
<evidence type="ECO:0000256" key="1">
    <source>
        <dbReference type="ARBA" id="ARBA00022729"/>
    </source>
</evidence>
<evidence type="ECO:0000313" key="6">
    <source>
        <dbReference type="Proteomes" id="UP001176940"/>
    </source>
</evidence>
<dbReference type="CDD" id="cd00042">
    <property type="entry name" value="CY"/>
    <property type="match status" value="1"/>
</dbReference>
<proteinExistence type="predicted"/>
<evidence type="ECO:0000256" key="4">
    <source>
        <dbReference type="SAM" id="MobiDB-lite"/>
    </source>
</evidence>
<evidence type="ECO:0000256" key="3">
    <source>
        <dbReference type="ARBA" id="ARBA00023180"/>
    </source>
</evidence>
<feature type="region of interest" description="Disordered" evidence="4">
    <location>
        <begin position="58"/>
        <end position="105"/>
    </location>
</feature>
<name>A0ABN9M130_9NEOB</name>
<dbReference type="InterPro" id="IPR000010">
    <property type="entry name" value="Cystatin_dom"/>
</dbReference>
<dbReference type="EMBL" id="CAUEEQ010040150">
    <property type="protein sequence ID" value="CAJ0955419.1"/>
    <property type="molecule type" value="Genomic_DNA"/>
</dbReference>
<dbReference type="Gene3D" id="3.10.450.10">
    <property type="match status" value="2"/>
</dbReference>
<reference evidence="5" key="1">
    <citation type="submission" date="2023-07" db="EMBL/GenBank/DDBJ databases">
        <authorList>
            <person name="Stuckert A."/>
        </authorList>
    </citation>
    <scope>NUCLEOTIDE SEQUENCE</scope>
</reference>
<dbReference type="PANTHER" id="PTHR13814">
    <property type="entry name" value="FETUIN"/>
    <property type="match status" value="1"/>
</dbReference>
<dbReference type="InterPro" id="IPR050735">
    <property type="entry name" value="Kininogen_Fetuin_HRG"/>
</dbReference>
<feature type="compositionally biased region" description="Basic and acidic residues" evidence="4">
    <location>
        <begin position="79"/>
        <end position="93"/>
    </location>
</feature>